<dbReference type="PANTHER" id="PTHR42988">
    <property type="entry name" value="PHOSPHOHYDROLASE"/>
    <property type="match status" value="1"/>
</dbReference>
<feature type="compositionally biased region" description="Polar residues" evidence="5">
    <location>
        <begin position="500"/>
        <end position="511"/>
    </location>
</feature>
<dbReference type="KEGG" id="elut:CKA38_09125"/>
<comment type="similarity">
    <text evidence="4">Belongs to the cyclic nucleotide phosphodiesterase class-III family.</text>
</comment>
<evidence type="ECO:0000256" key="6">
    <source>
        <dbReference type="SAM" id="SignalP"/>
    </source>
</evidence>
<dbReference type="PANTHER" id="PTHR42988:SF2">
    <property type="entry name" value="CYCLIC NUCLEOTIDE PHOSPHODIESTERASE CBUA0032-RELATED"/>
    <property type="match status" value="1"/>
</dbReference>
<dbReference type="InterPro" id="IPR050884">
    <property type="entry name" value="CNP_phosphodiesterase-III"/>
</dbReference>
<organism evidence="9 10">
    <name type="scientific">Ereboglobus luteus</name>
    <dbReference type="NCBI Taxonomy" id="1796921"/>
    <lineage>
        <taxon>Bacteria</taxon>
        <taxon>Pseudomonadati</taxon>
        <taxon>Verrucomicrobiota</taxon>
        <taxon>Opitutia</taxon>
        <taxon>Opitutales</taxon>
        <taxon>Opitutaceae</taxon>
        <taxon>Ereboglobus</taxon>
    </lineage>
</organism>
<evidence type="ECO:0000256" key="5">
    <source>
        <dbReference type="SAM" id="MobiDB-lite"/>
    </source>
</evidence>
<evidence type="ECO:0000313" key="9">
    <source>
        <dbReference type="EMBL" id="AWI09386.1"/>
    </source>
</evidence>
<feature type="signal peptide" evidence="6">
    <location>
        <begin position="1"/>
        <end position="23"/>
    </location>
</feature>
<dbReference type="GO" id="GO:0016798">
    <property type="term" value="F:hydrolase activity, acting on glycosyl bonds"/>
    <property type="evidence" value="ECO:0007669"/>
    <property type="project" value="InterPro"/>
</dbReference>
<dbReference type="InterPro" id="IPR008979">
    <property type="entry name" value="Galactose-bd-like_sf"/>
</dbReference>
<keyword evidence="2" id="KW-0378">Hydrolase</keyword>
<feature type="compositionally biased region" description="Basic and acidic residues" evidence="5">
    <location>
        <begin position="486"/>
        <end position="499"/>
    </location>
</feature>
<dbReference type="EMBL" id="CP023004">
    <property type="protein sequence ID" value="AWI09386.1"/>
    <property type="molecule type" value="Genomic_DNA"/>
</dbReference>
<dbReference type="OrthoDB" id="5505563at2"/>
<evidence type="ECO:0000256" key="3">
    <source>
        <dbReference type="ARBA" id="ARBA00023004"/>
    </source>
</evidence>
<dbReference type="SUPFAM" id="SSF56300">
    <property type="entry name" value="Metallo-dependent phosphatases"/>
    <property type="match status" value="1"/>
</dbReference>
<dbReference type="Gene3D" id="3.60.21.10">
    <property type="match status" value="1"/>
</dbReference>
<feature type="chain" id="PRO_5015835743" description="Calcineurin-like phosphoesterase domain-containing protein" evidence="6">
    <location>
        <begin position="24"/>
        <end position="538"/>
    </location>
</feature>
<feature type="domain" description="Calcineurin-like phosphoesterase" evidence="7">
    <location>
        <begin position="359"/>
        <end position="450"/>
    </location>
</feature>
<reference evidence="9 10" key="1">
    <citation type="journal article" date="2018" name="Syst. Appl. Microbiol.">
        <title>Ereboglobus luteus gen. nov. sp. nov. from cockroach guts, and new insights into the oxygen relationship of the genera Opitutus and Didymococcus (Verrucomicrobia: Opitutaceae).</title>
        <authorList>
            <person name="Tegtmeier D."/>
            <person name="Belitz A."/>
            <person name="Radek R."/>
            <person name="Heimerl T."/>
            <person name="Brune A."/>
        </authorList>
    </citation>
    <scope>NUCLEOTIDE SEQUENCE [LARGE SCALE GENOMIC DNA]</scope>
    <source>
        <strain evidence="9 10">Ho45</strain>
    </source>
</reference>
<keyword evidence="3" id="KW-0408">Iron</keyword>
<feature type="domain" description="CBM-cenC" evidence="8">
    <location>
        <begin position="46"/>
        <end position="136"/>
    </location>
</feature>
<evidence type="ECO:0000256" key="2">
    <source>
        <dbReference type="ARBA" id="ARBA00022801"/>
    </source>
</evidence>
<protein>
    <recommendedName>
        <fullName evidence="11">Calcineurin-like phosphoesterase domain-containing protein</fullName>
    </recommendedName>
</protein>
<dbReference type="Gene3D" id="2.60.120.260">
    <property type="entry name" value="Galactose-binding domain-like"/>
    <property type="match status" value="1"/>
</dbReference>
<dbReference type="GO" id="GO:0046872">
    <property type="term" value="F:metal ion binding"/>
    <property type="evidence" value="ECO:0007669"/>
    <property type="project" value="UniProtKB-KW"/>
</dbReference>
<evidence type="ECO:0000256" key="1">
    <source>
        <dbReference type="ARBA" id="ARBA00022723"/>
    </source>
</evidence>
<name>A0A2U8E3M2_9BACT</name>
<dbReference type="RefSeq" id="WP_108825196.1">
    <property type="nucleotide sequence ID" value="NZ_CP023004.1"/>
</dbReference>
<dbReference type="AlphaFoldDB" id="A0A2U8E3M2"/>
<evidence type="ECO:0000259" key="8">
    <source>
        <dbReference type="Pfam" id="PF02018"/>
    </source>
</evidence>
<proteinExistence type="inferred from homology"/>
<evidence type="ECO:0000256" key="4">
    <source>
        <dbReference type="ARBA" id="ARBA00025742"/>
    </source>
</evidence>
<feature type="region of interest" description="Disordered" evidence="5">
    <location>
        <begin position="486"/>
        <end position="523"/>
    </location>
</feature>
<keyword evidence="1" id="KW-0479">Metal-binding</keyword>
<evidence type="ECO:0000259" key="7">
    <source>
        <dbReference type="Pfam" id="PF00149"/>
    </source>
</evidence>
<dbReference type="Proteomes" id="UP000244896">
    <property type="component" value="Chromosome"/>
</dbReference>
<gene>
    <name evidence="9" type="ORF">CKA38_09125</name>
</gene>
<dbReference type="InterPro" id="IPR004843">
    <property type="entry name" value="Calcineurin-like_PHP"/>
</dbReference>
<dbReference type="SUPFAM" id="SSF49785">
    <property type="entry name" value="Galactose-binding domain-like"/>
    <property type="match status" value="1"/>
</dbReference>
<evidence type="ECO:0000313" key="10">
    <source>
        <dbReference type="Proteomes" id="UP000244896"/>
    </source>
</evidence>
<dbReference type="InterPro" id="IPR003305">
    <property type="entry name" value="CenC_carb-bd"/>
</dbReference>
<sequence>MNSKKYTSLLLTSLLLAAPVAFSATAPVHTDFERGAPSDIDENKLTTAIDSSRAHSGKNSLRITSAPKAAWGYYSLELDGKLDFSENYDFSVWVYTEKATKISVYISAEDSTGERYTLINGAGAIKPGQWSRLSGRVFAGDWRKQDRTYRFIVRANGTYWIDDLSLRPNPEKTPAQVWPQLKTALNSAAGKRASSLKPGGSLALDARNAALAPDITRAETSLPVEAAAVIPADGMLVFAIDAKDDLSLTGSLQLEPDADLQPGLRVTVLANDTVIAAPAVKADAWKAVRRPRGARTIHGVPEGLRGERPSATIALTPFRLAKGRNYITVASPHFRGAGNFAKLELRADAKPAEKPLYAFGLLSDTHLSYNRREWRNTMAGAPSGPQLEAVLRQIKREDAAFAIIAGDMTDDARRDQFSDLARVIKRANLPVYGCLGNHDTSRDSRKDIAATIPMIFPDGPKNADYAFARPPLRFIVLDGSYWRDSSGKLHDHRTNKNDKTTPATARSTGCATRSRRTPPRPPLSFRTIRFIRTAAFHP</sequence>
<evidence type="ECO:0008006" key="11">
    <source>
        <dbReference type="Google" id="ProtNLM"/>
    </source>
</evidence>
<dbReference type="Pfam" id="PF00149">
    <property type="entry name" value="Metallophos"/>
    <property type="match status" value="1"/>
</dbReference>
<dbReference type="InterPro" id="IPR029052">
    <property type="entry name" value="Metallo-depent_PP-like"/>
</dbReference>
<accession>A0A2U8E3M2</accession>
<keyword evidence="10" id="KW-1185">Reference proteome</keyword>
<keyword evidence="6" id="KW-0732">Signal</keyword>
<dbReference type="Pfam" id="PF02018">
    <property type="entry name" value="CBM_4_9"/>
    <property type="match status" value="1"/>
</dbReference>